<dbReference type="EMBL" id="JACASE010000016">
    <property type="protein sequence ID" value="KAF6401478.1"/>
    <property type="molecule type" value="Genomic_DNA"/>
</dbReference>
<dbReference type="Proteomes" id="UP000593571">
    <property type="component" value="Unassembled WGS sequence"/>
</dbReference>
<gene>
    <name evidence="2" type="ORF">HJG63_009578</name>
</gene>
<dbReference type="AlphaFoldDB" id="A0A7J8BRV6"/>
<name>A0A7J8BRV6_ROUAE</name>
<sequence>MPTARTRCPARHLWPQSLPAGSRASPALAAFLTRPWPSRTAPGGRAEHRPLHLPGGPGLRPGPAPRDRALGPHTGFRPLARLRSAQGEDLSRVGPLFGAPVWMPLHSLETIPAPFWPHVPGISRKLALAMPWAGPLNHWPSGRGVPRRHHSGVLPASPSQCRRAATILVSAVRSRSTPAVHSSGWRGRQEPGR</sequence>
<comment type="caution">
    <text evidence="2">The sequence shown here is derived from an EMBL/GenBank/DDBJ whole genome shotgun (WGS) entry which is preliminary data.</text>
</comment>
<evidence type="ECO:0000256" key="1">
    <source>
        <dbReference type="SAM" id="MobiDB-lite"/>
    </source>
</evidence>
<protein>
    <submittedName>
        <fullName evidence="2">Uncharacterized protein</fullName>
    </submittedName>
</protein>
<evidence type="ECO:0000313" key="2">
    <source>
        <dbReference type="EMBL" id="KAF6401478.1"/>
    </source>
</evidence>
<organism evidence="2 3">
    <name type="scientific">Rousettus aegyptiacus</name>
    <name type="common">Egyptian fruit bat</name>
    <name type="synonym">Pteropus aegyptiacus</name>
    <dbReference type="NCBI Taxonomy" id="9407"/>
    <lineage>
        <taxon>Eukaryota</taxon>
        <taxon>Metazoa</taxon>
        <taxon>Chordata</taxon>
        <taxon>Craniata</taxon>
        <taxon>Vertebrata</taxon>
        <taxon>Euteleostomi</taxon>
        <taxon>Mammalia</taxon>
        <taxon>Eutheria</taxon>
        <taxon>Laurasiatheria</taxon>
        <taxon>Chiroptera</taxon>
        <taxon>Yinpterochiroptera</taxon>
        <taxon>Pteropodoidea</taxon>
        <taxon>Pteropodidae</taxon>
        <taxon>Rousettinae</taxon>
        <taxon>Rousettus</taxon>
    </lineage>
</organism>
<feature type="region of interest" description="Disordered" evidence="1">
    <location>
        <begin position="36"/>
        <end position="75"/>
    </location>
</feature>
<accession>A0A7J8BRV6</accession>
<reference evidence="2 3" key="1">
    <citation type="journal article" date="2020" name="Nature">
        <title>Six reference-quality genomes reveal evolution of bat adaptations.</title>
        <authorList>
            <person name="Jebb D."/>
            <person name="Huang Z."/>
            <person name="Pippel M."/>
            <person name="Hughes G.M."/>
            <person name="Lavrichenko K."/>
            <person name="Devanna P."/>
            <person name="Winkler S."/>
            <person name="Jermiin L.S."/>
            <person name="Skirmuntt E.C."/>
            <person name="Katzourakis A."/>
            <person name="Burkitt-Gray L."/>
            <person name="Ray D.A."/>
            <person name="Sullivan K.A.M."/>
            <person name="Roscito J.G."/>
            <person name="Kirilenko B.M."/>
            <person name="Davalos L.M."/>
            <person name="Corthals A.P."/>
            <person name="Power M.L."/>
            <person name="Jones G."/>
            <person name="Ransome R.D."/>
            <person name="Dechmann D.K.N."/>
            <person name="Locatelli A.G."/>
            <person name="Puechmaille S.J."/>
            <person name="Fedrigo O."/>
            <person name="Jarvis E.D."/>
            <person name="Hiller M."/>
            <person name="Vernes S.C."/>
            <person name="Myers E.W."/>
            <person name="Teeling E.C."/>
        </authorList>
    </citation>
    <scope>NUCLEOTIDE SEQUENCE [LARGE SCALE GENOMIC DNA]</scope>
    <source>
        <strain evidence="2">MRouAeg1</strain>
        <tissue evidence="2">Muscle</tissue>
    </source>
</reference>
<evidence type="ECO:0000313" key="3">
    <source>
        <dbReference type="Proteomes" id="UP000593571"/>
    </source>
</evidence>
<proteinExistence type="predicted"/>
<keyword evidence="3" id="KW-1185">Reference proteome</keyword>